<comment type="caution">
    <text evidence="2">The sequence shown here is derived from an EMBL/GenBank/DDBJ whole genome shotgun (WGS) entry which is preliminary data.</text>
</comment>
<feature type="transmembrane region" description="Helical" evidence="1">
    <location>
        <begin position="75"/>
        <end position="96"/>
    </location>
</feature>
<name>A0A3M3GLH1_PSEYM</name>
<proteinExistence type="predicted"/>
<dbReference type="Proteomes" id="UP000271631">
    <property type="component" value="Unassembled WGS sequence"/>
</dbReference>
<protein>
    <recommendedName>
        <fullName evidence="4">DUF2946 domain-containing protein</fullName>
    </recommendedName>
</protein>
<organism evidence="2 3">
    <name type="scientific">Pseudomonas syringae pv. maculicola</name>
    <dbReference type="NCBI Taxonomy" id="59511"/>
    <lineage>
        <taxon>Bacteria</taxon>
        <taxon>Pseudomonadati</taxon>
        <taxon>Pseudomonadota</taxon>
        <taxon>Gammaproteobacteria</taxon>
        <taxon>Pseudomonadales</taxon>
        <taxon>Pseudomonadaceae</taxon>
        <taxon>Pseudomonas</taxon>
    </lineage>
</organism>
<dbReference type="AlphaFoldDB" id="A0A3M3GLH1"/>
<feature type="transmembrane region" description="Helical" evidence="1">
    <location>
        <begin position="12"/>
        <end position="33"/>
    </location>
</feature>
<dbReference type="EMBL" id="RBUQ01000072">
    <property type="protein sequence ID" value="RMV41040.1"/>
    <property type="molecule type" value="Genomic_DNA"/>
</dbReference>
<evidence type="ECO:0000313" key="2">
    <source>
        <dbReference type="EMBL" id="RMV41040.1"/>
    </source>
</evidence>
<dbReference type="InterPro" id="IPR021333">
    <property type="entry name" value="DUF2946"/>
</dbReference>
<keyword evidence="1" id="KW-0812">Transmembrane</keyword>
<dbReference type="Pfam" id="PF11162">
    <property type="entry name" value="DUF2946"/>
    <property type="match status" value="1"/>
</dbReference>
<accession>A0A3M3GLH1</accession>
<evidence type="ECO:0008006" key="4">
    <source>
        <dbReference type="Google" id="ProtNLM"/>
    </source>
</evidence>
<keyword evidence="1" id="KW-1133">Transmembrane helix</keyword>
<evidence type="ECO:0000313" key="3">
    <source>
        <dbReference type="Proteomes" id="UP000271631"/>
    </source>
</evidence>
<evidence type="ECO:0000256" key="1">
    <source>
        <dbReference type="SAM" id="Phobius"/>
    </source>
</evidence>
<reference evidence="2 3" key="1">
    <citation type="submission" date="2018-08" db="EMBL/GenBank/DDBJ databases">
        <title>Recombination of ecologically and evolutionarily significant loci maintains genetic cohesion in the Pseudomonas syringae species complex.</title>
        <authorList>
            <person name="Dillon M."/>
            <person name="Thakur S."/>
            <person name="Almeida R.N.D."/>
            <person name="Weir B.S."/>
            <person name="Guttman D.S."/>
        </authorList>
    </citation>
    <scope>NUCLEOTIDE SEQUENCE [LARGE SCALE GENOMIC DNA]</scope>
    <source>
        <strain evidence="2 3">ICMP 11281</strain>
    </source>
</reference>
<sequence length="131" mass="13761">MLMKLASREKSMIAWVLYFSILFGSLLCAMGHGQMAGLRLSGLDGGLFCSTDGGAIFEGLQDVPAPSLPVVADCVIASLFGAILLAAFFGLLALLAGEPAKPLPAQPTRCLPRQRWPLINPRASPALLPAL</sequence>
<keyword evidence="1" id="KW-0472">Membrane</keyword>
<gene>
    <name evidence="2" type="ORF">ALP13_00709</name>
</gene>